<reference evidence="2 3" key="1">
    <citation type="journal article" date="2009" name="Nature">
        <title>Evolution of pathogenicity and sexual reproduction in eight Candida genomes.</title>
        <authorList>
            <person name="Butler G."/>
            <person name="Rasmussen M.D."/>
            <person name="Lin M.F."/>
            <person name="Santos M.A."/>
            <person name="Sakthikumar S."/>
            <person name="Munro C.A."/>
            <person name="Rheinbay E."/>
            <person name="Grabherr M."/>
            <person name="Forche A."/>
            <person name="Reedy J.L."/>
            <person name="Agrafioti I."/>
            <person name="Arnaud M.B."/>
            <person name="Bates S."/>
            <person name="Brown A.J."/>
            <person name="Brunke S."/>
            <person name="Costanzo M.C."/>
            <person name="Fitzpatrick D.A."/>
            <person name="de Groot P.W."/>
            <person name="Harris D."/>
            <person name="Hoyer L.L."/>
            <person name="Hube B."/>
            <person name="Klis F.M."/>
            <person name="Kodira C."/>
            <person name="Lennard N."/>
            <person name="Logue M.E."/>
            <person name="Martin R."/>
            <person name="Neiman A.M."/>
            <person name="Nikolaou E."/>
            <person name="Quail M.A."/>
            <person name="Quinn J."/>
            <person name="Santos M.C."/>
            <person name="Schmitzberger F.F."/>
            <person name="Sherlock G."/>
            <person name="Shah P."/>
            <person name="Silverstein K.A."/>
            <person name="Skrzypek M.S."/>
            <person name="Soll D."/>
            <person name="Staggs R."/>
            <person name="Stansfield I."/>
            <person name="Stumpf M.P."/>
            <person name="Sudbery P.E."/>
            <person name="Srikantha T."/>
            <person name="Zeng Q."/>
            <person name="Berman J."/>
            <person name="Berriman M."/>
            <person name="Heitman J."/>
            <person name="Gow N.A."/>
            <person name="Lorenz M.C."/>
            <person name="Birren B.W."/>
            <person name="Kellis M."/>
            <person name="Cuomo C.A."/>
        </authorList>
    </citation>
    <scope>NUCLEOTIDE SEQUENCE [LARGE SCALE GENOMIC DNA]</scope>
    <source>
        <strain evidence="3">ATCC 11503 / BCRC 21390 / CBS 2605 / JCM 1781 / NBRC 1676 / NRRL YB-4239</strain>
    </source>
</reference>
<feature type="compositionally biased region" description="Low complexity" evidence="1">
    <location>
        <begin position="16"/>
        <end position="25"/>
    </location>
</feature>
<evidence type="ECO:0000313" key="3">
    <source>
        <dbReference type="Proteomes" id="UP000001996"/>
    </source>
</evidence>
<dbReference type="AlphaFoldDB" id="A5DY48"/>
<protein>
    <submittedName>
        <fullName evidence="2">Uncharacterized protein</fullName>
    </submittedName>
</protein>
<keyword evidence="3" id="KW-1185">Reference proteome</keyword>
<dbReference type="eggNOG" id="KOG0254">
    <property type="taxonomic scope" value="Eukaryota"/>
</dbReference>
<dbReference type="Proteomes" id="UP000001996">
    <property type="component" value="Unassembled WGS sequence"/>
</dbReference>
<dbReference type="OrthoDB" id="5290825at2759"/>
<dbReference type="EMBL" id="CH981525">
    <property type="protein sequence ID" value="EDK44106.1"/>
    <property type="molecule type" value="Genomic_DNA"/>
</dbReference>
<organism evidence="2 3">
    <name type="scientific">Lodderomyces elongisporus (strain ATCC 11503 / CBS 2605 / JCM 1781 / NBRC 1676 / NRRL YB-4239)</name>
    <name type="common">Yeast</name>
    <name type="synonym">Saccharomyces elongisporus</name>
    <dbReference type="NCBI Taxonomy" id="379508"/>
    <lineage>
        <taxon>Eukaryota</taxon>
        <taxon>Fungi</taxon>
        <taxon>Dikarya</taxon>
        <taxon>Ascomycota</taxon>
        <taxon>Saccharomycotina</taxon>
        <taxon>Pichiomycetes</taxon>
        <taxon>Debaryomycetaceae</taxon>
        <taxon>Candida/Lodderomyces clade</taxon>
        <taxon>Lodderomyces</taxon>
    </lineage>
</organism>
<evidence type="ECO:0000256" key="1">
    <source>
        <dbReference type="SAM" id="MobiDB-lite"/>
    </source>
</evidence>
<name>A5DY48_LODEL</name>
<dbReference type="InParanoid" id="A5DY48"/>
<proteinExistence type="predicted"/>
<dbReference type="HOGENOM" id="CLU_1349156_0_0_1"/>
<sequence length="203" mass="22597">MSEEEKVVSNDDGLFANSSSASSTNKKTEGSLNSGNDEAIREEGEHGNILSQYSEKQTMQMGRNYALKFDLDPELFAKAAALARAPTTFNSMPFLSEEEKQGLYFEATKKWHIPRKLFACIALGSMAAIIQGMDEAVVNGATLFYPKAMGIDQMKNADLIEGVCISKQNHHHHHNHNHIGKGVLFPLPPFPSSTFFFFINYLY</sequence>
<feature type="region of interest" description="Disordered" evidence="1">
    <location>
        <begin position="1"/>
        <end position="42"/>
    </location>
</feature>
<accession>A5DY48</accession>
<dbReference type="VEuPathDB" id="FungiDB:LELG_02285"/>
<gene>
    <name evidence="2" type="ORF">LELG_02285</name>
</gene>
<evidence type="ECO:0000313" key="2">
    <source>
        <dbReference type="EMBL" id="EDK44106.1"/>
    </source>
</evidence>